<feature type="domain" description="Arrestin C-terminal-like" evidence="1">
    <location>
        <begin position="1"/>
        <end position="112"/>
    </location>
</feature>
<dbReference type="InterPro" id="IPR014756">
    <property type="entry name" value="Ig_E-set"/>
</dbReference>
<name>A0A0A1XEH5_ZEUCU</name>
<dbReference type="SUPFAM" id="SSF81296">
    <property type="entry name" value="E set domains"/>
    <property type="match status" value="1"/>
</dbReference>
<evidence type="ECO:0000259" key="1">
    <source>
        <dbReference type="SMART" id="SM01017"/>
    </source>
</evidence>
<dbReference type="PANTHER" id="PTHR11188">
    <property type="entry name" value="ARRESTIN DOMAIN CONTAINING PROTEIN"/>
    <property type="match status" value="1"/>
</dbReference>
<dbReference type="GO" id="GO:0005737">
    <property type="term" value="C:cytoplasm"/>
    <property type="evidence" value="ECO:0007669"/>
    <property type="project" value="TreeGrafter"/>
</dbReference>
<dbReference type="GO" id="GO:0015031">
    <property type="term" value="P:protein transport"/>
    <property type="evidence" value="ECO:0007669"/>
    <property type="project" value="TreeGrafter"/>
</dbReference>
<dbReference type="InterPro" id="IPR014752">
    <property type="entry name" value="Arrestin-like_C"/>
</dbReference>
<gene>
    <name evidence="2" type="primary">Arrdc1</name>
    <name evidence="2" type="ORF">g.18989</name>
</gene>
<dbReference type="PANTHER" id="PTHR11188:SF167">
    <property type="entry name" value="ARRESTIN C-TERMINAL-LIKE DOMAIN-CONTAINING PROTEIN-RELATED"/>
    <property type="match status" value="1"/>
</dbReference>
<evidence type="ECO:0000313" key="2">
    <source>
        <dbReference type="EMBL" id="JAD09321.1"/>
    </source>
</evidence>
<organism evidence="2">
    <name type="scientific">Zeugodacus cucurbitae</name>
    <name type="common">Melon fruit fly</name>
    <name type="synonym">Bactrocera cucurbitae</name>
    <dbReference type="NCBI Taxonomy" id="28588"/>
    <lineage>
        <taxon>Eukaryota</taxon>
        <taxon>Metazoa</taxon>
        <taxon>Ecdysozoa</taxon>
        <taxon>Arthropoda</taxon>
        <taxon>Hexapoda</taxon>
        <taxon>Insecta</taxon>
        <taxon>Pterygota</taxon>
        <taxon>Neoptera</taxon>
        <taxon>Endopterygota</taxon>
        <taxon>Diptera</taxon>
        <taxon>Brachycera</taxon>
        <taxon>Muscomorpha</taxon>
        <taxon>Tephritoidea</taxon>
        <taxon>Tephritidae</taxon>
        <taxon>Zeugodacus</taxon>
        <taxon>Zeugodacus</taxon>
    </lineage>
</organism>
<sequence length="271" mass="29050">MPVSVLISNETNIKVEELKIELVMLICYYSQTPLTHTKNERIAVVKLKGDGVPVHCKKQLNYTLLVPATPPTCFNLCRIIQIAYQVEVVAKVKGWHADQVICVPVTIGNVPLLGVIQTQPMASAEHHNPSSSVNGIVNRSFAAGEESADIGVKKSIEADGLQSTEQANSIQVNSSAATSSAIMTAAPPSPWAADASIPPPSYEAALHMKRAKLYVGEGHEYGETEFAPRYPVFKIPSANAPSRSTDEVDALPNVDGVATNGIAPPEKSTWL</sequence>
<proteinExistence type="predicted"/>
<protein>
    <submittedName>
        <fullName evidence="2">Arrestin domain-containing protein 1</fullName>
    </submittedName>
</protein>
<dbReference type="Pfam" id="PF02752">
    <property type="entry name" value="Arrestin_C"/>
    <property type="match status" value="1"/>
</dbReference>
<dbReference type="InterPro" id="IPR050357">
    <property type="entry name" value="Arrestin_domain-protein"/>
</dbReference>
<reference evidence="2" key="1">
    <citation type="submission" date="2014-11" db="EMBL/GenBank/DDBJ databases">
        <authorList>
            <person name="Geib S."/>
        </authorList>
    </citation>
    <scope>NUCLEOTIDE SEQUENCE</scope>
</reference>
<dbReference type="AlphaFoldDB" id="A0A0A1XEH5"/>
<dbReference type="Gene3D" id="2.60.40.640">
    <property type="match status" value="1"/>
</dbReference>
<accession>A0A0A1XEH5</accession>
<dbReference type="SMART" id="SM01017">
    <property type="entry name" value="Arrestin_C"/>
    <property type="match status" value="1"/>
</dbReference>
<dbReference type="EMBL" id="GBXI01004971">
    <property type="protein sequence ID" value="JAD09321.1"/>
    <property type="molecule type" value="Transcribed_RNA"/>
</dbReference>
<reference evidence="2" key="2">
    <citation type="journal article" date="2015" name="Gigascience">
        <title>Reconstructing a comprehensive transcriptome assembly of a white-pupal translocated strain of the pest fruit fly Bactrocera cucurbitae.</title>
        <authorList>
            <person name="Sim S.B."/>
            <person name="Calla B."/>
            <person name="Hall B."/>
            <person name="DeRego T."/>
            <person name="Geib S.M."/>
        </authorList>
    </citation>
    <scope>NUCLEOTIDE SEQUENCE</scope>
</reference>
<dbReference type="InterPro" id="IPR011022">
    <property type="entry name" value="Arrestin_C-like"/>
</dbReference>